<evidence type="ECO:0000313" key="1">
    <source>
        <dbReference type="EMBL" id="QNQ09523.1"/>
    </source>
</evidence>
<organism evidence="1 2">
    <name type="scientific">Sphingomonas alpina</name>
    <dbReference type="NCBI Taxonomy" id="653931"/>
    <lineage>
        <taxon>Bacteria</taxon>
        <taxon>Pseudomonadati</taxon>
        <taxon>Pseudomonadota</taxon>
        <taxon>Alphaproteobacteria</taxon>
        <taxon>Sphingomonadales</taxon>
        <taxon>Sphingomonadaceae</taxon>
        <taxon>Sphingomonas</taxon>
    </lineage>
</organism>
<reference evidence="1 2" key="1">
    <citation type="submission" date="2020-09" db="EMBL/GenBank/DDBJ databases">
        <title>Sphingomonas sp., a new species isolated from pork steak.</title>
        <authorList>
            <person name="Heidler von Heilborn D."/>
        </authorList>
    </citation>
    <scope>NUCLEOTIDE SEQUENCE [LARGE SCALE GENOMIC DNA]</scope>
    <source>
        <strain evidence="2">S8-3T</strain>
    </source>
</reference>
<dbReference type="KEGG" id="spap:H3Z74_23300"/>
<dbReference type="InterPro" id="IPR002347">
    <property type="entry name" value="SDR_fam"/>
</dbReference>
<accession>A0A7H0LIM0</accession>
<gene>
    <name evidence="1" type="ORF">H3Z74_23300</name>
</gene>
<dbReference type="EMBL" id="CP061038">
    <property type="protein sequence ID" value="QNQ09523.1"/>
    <property type="molecule type" value="Genomic_DNA"/>
</dbReference>
<sequence length="187" mass="18942">MAPMTAPHRLLTVGPAEAVAAIAARLIAGGAYVAAEHGVDAVLIDGTDSAVETPFLDLADSAFAAQLIDATLGRVAALQTALEHLAPAASIVVIGTDAHLGRWHATGQAAASAALVGIVRSVAMEYGRHGVRANLVALPLGTTASDEPVIADAAIQAAALFDAPSITGETVLVDGGNNLKFRQARRR</sequence>
<dbReference type="Proteomes" id="UP000516148">
    <property type="component" value="Chromosome"/>
</dbReference>
<dbReference type="AlphaFoldDB" id="A0A7H0LIM0"/>
<dbReference type="InterPro" id="IPR036291">
    <property type="entry name" value="NAD(P)-bd_dom_sf"/>
</dbReference>
<proteinExistence type="predicted"/>
<name>A0A7H0LIM0_9SPHN</name>
<dbReference type="Pfam" id="PF13561">
    <property type="entry name" value="adh_short_C2"/>
    <property type="match status" value="1"/>
</dbReference>
<dbReference type="Gene3D" id="3.40.50.720">
    <property type="entry name" value="NAD(P)-binding Rossmann-like Domain"/>
    <property type="match status" value="1"/>
</dbReference>
<keyword evidence="2" id="KW-1185">Reference proteome</keyword>
<protein>
    <submittedName>
        <fullName evidence="1">SDR family oxidoreductase</fullName>
    </submittedName>
</protein>
<evidence type="ECO:0000313" key="2">
    <source>
        <dbReference type="Proteomes" id="UP000516148"/>
    </source>
</evidence>
<dbReference type="RefSeq" id="WP_187761834.1">
    <property type="nucleotide sequence ID" value="NZ_CP061038.1"/>
</dbReference>
<dbReference type="SUPFAM" id="SSF51735">
    <property type="entry name" value="NAD(P)-binding Rossmann-fold domains"/>
    <property type="match status" value="1"/>
</dbReference>